<keyword evidence="1" id="KW-0472">Membrane</keyword>
<feature type="transmembrane region" description="Helical" evidence="1">
    <location>
        <begin position="95"/>
        <end position="117"/>
    </location>
</feature>
<dbReference type="Proteomes" id="UP000231263">
    <property type="component" value="Unassembled WGS sequence"/>
</dbReference>
<evidence type="ECO:0000313" key="3">
    <source>
        <dbReference type="EMBL" id="PJA46462.1"/>
    </source>
</evidence>
<dbReference type="PANTHER" id="PTHR14969:SF13">
    <property type="entry name" value="AT30094P"/>
    <property type="match status" value="1"/>
</dbReference>
<dbReference type="InterPro" id="IPR036938">
    <property type="entry name" value="PAP2/HPO_sf"/>
</dbReference>
<name>A0A2M7XF28_9BACT</name>
<feature type="transmembrane region" description="Helical" evidence="1">
    <location>
        <begin position="37"/>
        <end position="57"/>
    </location>
</feature>
<dbReference type="AlphaFoldDB" id="A0A2M7XF28"/>
<feature type="transmembrane region" description="Helical" evidence="1">
    <location>
        <begin position="256"/>
        <end position="275"/>
    </location>
</feature>
<dbReference type="CDD" id="cd03392">
    <property type="entry name" value="PAP2_like_2"/>
    <property type="match status" value="1"/>
</dbReference>
<feature type="transmembrane region" description="Helical" evidence="1">
    <location>
        <begin position="124"/>
        <end position="142"/>
    </location>
</feature>
<feature type="transmembrane region" description="Helical" evidence="1">
    <location>
        <begin position="162"/>
        <end position="184"/>
    </location>
</feature>
<accession>A0A2M7XF28</accession>
<feature type="domain" description="Phosphatidic acid phosphatase type 2/haloperoxidase" evidence="2">
    <location>
        <begin position="123"/>
        <end position="237"/>
    </location>
</feature>
<keyword evidence="1" id="KW-1133">Transmembrane helix</keyword>
<reference evidence="4" key="1">
    <citation type="submission" date="2017-09" db="EMBL/GenBank/DDBJ databases">
        <title>Depth-based differentiation of microbial function through sediment-hosted aquifers and enrichment of novel symbionts in the deep terrestrial subsurface.</title>
        <authorList>
            <person name="Probst A.J."/>
            <person name="Ladd B."/>
            <person name="Jarett J.K."/>
            <person name="Geller-Mcgrath D.E."/>
            <person name="Sieber C.M.K."/>
            <person name="Emerson J.B."/>
            <person name="Anantharaman K."/>
            <person name="Thomas B.C."/>
            <person name="Malmstrom R."/>
            <person name="Stieglmeier M."/>
            <person name="Klingl A."/>
            <person name="Woyke T."/>
            <person name="Ryan C.M."/>
            <person name="Banfield J.F."/>
        </authorList>
    </citation>
    <scope>NUCLEOTIDE SEQUENCE [LARGE SCALE GENOMIC DNA]</scope>
</reference>
<organism evidence="3 4">
    <name type="scientific">Candidatus Uhrbacteria bacterium CG_4_9_14_3_um_filter_41_35</name>
    <dbReference type="NCBI Taxonomy" id="1975034"/>
    <lineage>
        <taxon>Bacteria</taxon>
        <taxon>Candidatus Uhriibacteriota</taxon>
    </lineage>
</organism>
<dbReference type="SUPFAM" id="SSF48317">
    <property type="entry name" value="Acid phosphatase/Vanadium-dependent haloperoxidase"/>
    <property type="match status" value="1"/>
</dbReference>
<keyword evidence="1" id="KW-0812">Transmembrane</keyword>
<evidence type="ECO:0000313" key="4">
    <source>
        <dbReference type="Proteomes" id="UP000231263"/>
    </source>
</evidence>
<comment type="caution">
    <text evidence="3">The sequence shown here is derived from an EMBL/GenBank/DDBJ whole genome shotgun (WGS) entry which is preliminary data.</text>
</comment>
<dbReference type="Gene3D" id="1.20.144.10">
    <property type="entry name" value="Phosphatidic acid phosphatase type 2/haloperoxidase"/>
    <property type="match status" value="2"/>
</dbReference>
<feature type="transmembrane region" description="Helical" evidence="1">
    <location>
        <begin position="191"/>
        <end position="210"/>
    </location>
</feature>
<dbReference type="EMBL" id="PFWT01000009">
    <property type="protein sequence ID" value="PJA46462.1"/>
    <property type="molecule type" value="Genomic_DNA"/>
</dbReference>
<gene>
    <name evidence="3" type="ORF">CO173_01710</name>
</gene>
<evidence type="ECO:0000256" key="1">
    <source>
        <dbReference type="SAM" id="Phobius"/>
    </source>
</evidence>
<protein>
    <recommendedName>
        <fullName evidence="2">Phosphatidic acid phosphatase type 2/haloperoxidase domain-containing protein</fullName>
    </recommendedName>
</protein>
<proteinExistence type="predicted"/>
<dbReference type="Pfam" id="PF01569">
    <property type="entry name" value="PAP2"/>
    <property type="match status" value="1"/>
</dbReference>
<dbReference type="SMART" id="SM00014">
    <property type="entry name" value="acidPPc"/>
    <property type="match status" value="1"/>
</dbReference>
<feature type="transmembrane region" description="Helical" evidence="1">
    <location>
        <begin position="222"/>
        <end position="244"/>
    </location>
</feature>
<evidence type="ECO:0000259" key="2">
    <source>
        <dbReference type="SMART" id="SM00014"/>
    </source>
</evidence>
<sequence length="297" mass="33512">MSKIIDFIKKHPDVQAFLKRHPKAVNFLNARTSKQSFFGIHLTLLAVSSAYCLWFLFETIRDYFTSDPLILADVRIMNLLYTLRTDFGVKFFSTITYFGEPVVGVLAILVFSVLLVFNKKRYSGIATFFIFFSGEAFAYILKKLIQRPRPDLLMQALPETSYSLPSGHATTVAFLFGFIGYLLVKQYRSKTMRFLIALAVLAGVSIIDYSRLYLGVHYLSDVLAGNAIGFFALFVTIGFSEWFIYSKLEERQSLSVSKIMLGLVILSLSALALGAQETGTLKHIKDLSLTTVQKYSD</sequence>
<dbReference type="PANTHER" id="PTHR14969">
    <property type="entry name" value="SPHINGOSINE-1-PHOSPHATE PHOSPHOHYDROLASE"/>
    <property type="match status" value="1"/>
</dbReference>
<dbReference type="InterPro" id="IPR000326">
    <property type="entry name" value="PAP2/HPO"/>
</dbReference>